<protein>
    <recommendedName>
        <fullName evidence="4">Helix-turn-helix domain-containing protein</fullName>
    </recommendedName>
</protein>
<keyword evidence="1" id="KW-1133">Transmembrane helix</keyword>
<keyword evidence="1" id="KW-0812">Transmembrane</keyword>
<accession>A0A149TRW2</accession>
<dbReference type="AlphaFoldDB" id="A0A149TRW2"/>
<evidence type="ECO:0000256" key="1">
    <source>
        <dbReference type="SAM" id="Phobius"/>
    </source>
</evidence>
<dbReference type="EMBL" id="LHZT01000130">
    <property type="protein sequence ID" value="KXV55865.1"/>
    <property type="molecule type" value="Genomic_DNA"/>
</dbReference>
<feature type="transmembrane region" description="Helical" evidence="1">
    <location>
        <begin position="85"/>
        <end position="110"/>
    </location>
</feature>
<evidence type="ECO:0000313" key="2">
    <source>
        <dbReference type="EMBL" id="KXV55865.1"/>
    </source>
</evidence>
<gene>
    <name evidence="2" type="ORF">AD947_13960</name>
</gene>
<proteinExistence type="predicted"/>
<evidence type="ECO:0008006" key="4">
    <source>
        <dbReference type="Google" id="ProtNLM"/>
    </source>
</evidence>
<dbReference type="OrthoDB" id="7225773at2"/>
<evidence type="ECO:0000313" key="3">
    <source>
        <dbReference type="Proteomes" id="UP000075411"/>
    </source>
</evidence>
<comment type="caution">
    <text evidence="2">The sequence shown here is derived from an EMBL/GenBank/DDBJ whole genome shotgun (WGS) entry which is preliminary data.</text>
</comment>
<dbReference type="PATRIC" id="fig|104102.12.peg.662"/>
<keyword evidence="1" id="KW-0472">Membrane</keyword>
<sequence length="113" mass="12914">MSSDKSTVLKREFRGLLRYSDAAAYIGLAEGTLRNQHEELGIQSVKIGRVRCFPVKALDDFIERKILETERKNLRKKRRGRGESLVFGPDFSFWLVIAALLLMALIRLSFLTA</sequence>
<name>A0A149TRW2_9PROT</name>
<reference evidence="2 3" key="1">
    <citation type="submission" date="2015-06" db="EMBL/GenBank/DDBJ databases">
        <title>Improved classification and identification of acetic acid bacteria using matrix-assisted laser desorption/ionization time-of-flight mass spectrometry; Gluconobacter nephelii and Gluconobacter uchimurae are later heterotypic synonyms of Gluconobacter japonicus and Gluconobacter oxydans, respectively.</title>
        <authorList>
            <person name="Li L."/>
            <person name="Cleenwerck I."/>
            <person name="De Vuyst L."/>
            <person name="Vandamme P."/>
        </authorList>
    </citation>
    <scope>NUCLEOTIDE SEQUENCE [LARGE SCALE GENOMIC DNA]</scope>
    <source>
        <strain evidence="2 3">LMG 1663</strain>
    </source>
</reference>
<dbReference type="Proteomes" id="UP000075411">
    <property type="component" value="Unassembled WGS sequence"/>
</dbReference>
<organism evidence="2 3">
    <name type="scientific">Acetobacter tropicalis</name>
    <dbReference type="NCBI Taxonomy" id="104102"/>
    <lineage>
        <taxon>Bacteria</taxon>
        <taxon>Pseudomonadati</taxon>
        <taxon>Pseudomonadota</taxon>
        <taxon>Alphaproteobacteria</taxon>
        <taxon>Acetobacterales</taxon>
        <taxon>Acetobacteraceae</taxon>
        <taxon>Acetobacter</taxon>
    </lineage>
</organism>